<proteinExistence type="predicted"/>
<evidence type="ECO:0000259" key="1">
    <source>
        <dbReference type="PROSITE" id="PS51186"/>
    </source>
</evidence>
<protein>
    <submittedName>
        <fullName evidence="2">GNAT family N-acetyltransferase</fullName>
    </submittedName>
</protein>
<dbReference type="InterPro" id="IPR000182">
    <property type="entry name" value="GNAT_dom"/>
</dbReference>
<dbReference type="PROSITE" id="PS51186">
    <property type="entry name" value="GNAT"/>
    <property type="match status" value="1"/>
</dbReference>
<dbReference type="RefSeq" id="WP_305756084.1">
    <property type="nucleotide sequence ID" value="NZ_JAPCKK010000021.1"/>
</dbReference>
<dbReference type="InterPro" id="IPR016181">
    <property type="entry name" value="Acyl_CoA_acyltransferase"/>
</dbReference>
<reference evidence="2 3" key="1">
    <citation type="submission" date="2022-10" db="EMBL/GenBank/DDBJ databases">
        <title>Paenibacillus description and whole genome data of maize root bacterial community.</title>
        <authorList>
            <person name="Marton D."/>
            <person name="Farkas M."/>
            <person name="Cserhati M."/>
        </authorList>
    </citation>
    <scope>NUCLEOTIDE SEQUENCE [LARGE SCALE GENOMIC DNA]</scope>
    <source>
        <strain evidence="2 3">P96</strain>
    </source>
</reference>
<organism evidence="2 3">
    <name type="scientific">Paenibacillus zeirhizosphaerae</name>
    <dbReference type="NCBI Taxonomy" id="2987519"/>
    <lineage>
        <taxon>Bacteria</taxon>
        <taxon>Bacillati</taxon>
        <taxon>Bacillota</taxon>
        <taxon>Bacilli</taxon>
        <taxon>Bacillales</taxon>
        <taxon>Paenibacillaceae</taxon>
        <taxon>Paenibacillus</taxon>
    </lineage>
</organism>
<sequence>MLTRQSLLSGLPELHTERLKLRPLVVEDYQTLRSLLSLPEVIKYMNRNRRPPVERAGRLFREIQSGSATLDSIHYVIVPDDTERLSGLVSFQHWHERKGEAQVGYLLDPTYWGRGLAAEAVGGLLSFGMDSLDLKRIEGRCHEQNTASAKVLMKNGFRYLRRIGMPGLKDDQDGVLVYELTSEIYFAMDVINNKNN</sequence>
<gene>
    <name evidence="2" type="ORF">OIN60_17140</name>
</gene>
<dbReference type="Proteomes" id="UP001241848">
    <property type="component" value="Unassembled WGS sequence"/>
</dbReference>
<evidence type="ECO:0000313" key="3">
    <source>
        <dbReference type="Proteomes" id="UP001241848"/>
    </source>
</evidence>
<accession>A0ABT9FUR8</accession>
<dbReference type="PANTHER" id="PTHR43792">
    <property type="entry name" value="GNAT FAMILY, PUTATIVE (AFU_ORTHOLOGUE AFUA_3G00765)-RELATED-RELATED"/>
    <property type="match status" value="1"/>
</dbReference>
<name>A0ABT9FUR8_9BACL</name>
<dbReference type="Pfam" id="PF13302">
    <property type="entry name" value="Acetyltransf_3"/>
    <property type="match status" value="1"/>
</dbReference>
<dbReference type="PANTHER" id="PTHR43792:SF1">
    <property type="entry name" value="N-ACETYLTRANSFERASE DOMAIN-CONTAINING PROTEIN"/>
    <property type="match status" value="1"/>
</dbReference>
<evidence type="ECO:0000313" key="2">
    <source>
        <dbReference type="EMBL" id="MDP4098461.1"/>
    </source>
</evidence>
<dbReference type="InterPro" id="IPR051531">
    <property type="entry name" value="N-acetyltransferase"/>
</dbReference>
<feature type="domain" description="N-acetyltransferase" evidence="1">
    <location>
        <begin position="27"/>
        <end position="183"/>
    </location>
</feature>
<dbReference type="EMBL" id="JAPCKK010000021">
    <property type="protein sequence ID" value="MDP4098461.1"/>
    <property type="molecule type" value="Genomic_DNA"/>
</dbReference>
<dbReference type="SUPFAM" id="SSF55729">
    <property type="entry name" value="Acyl-CoA N-acyltransferases (Nat)"/>
    <property type="match status" value="1"/>
</dbReference>
<dbReference type="Gene3D" id="3.40.630.30">
    <property type="match status" value="1"/>
</dbReference>
<comment type="caution">
    <text evidence="2">The sequence shown here is derived from an EMBL/GenBank/DDBJ whole genome shotgun (WGS) entry which is preliminary data.</text>
</comment>
<keyword evidence="3" id="KW-1185">Reference proteome</keyword>